<keyword evidence="3 5" id="KW-0560">Oxidoreductase</keyword>
<dbReference type="Pfam" id="PF00171">
    <property type="entry name" value="Aldedh"/>
    <property type="match status" value="1"/>
</dbReference>
<comment type="subunit">
    <text evidence="2">Homotetramer.</text>
</comment>
<dbReference type="GeneID" id="89228282"/>
<dbReference type="InterPro" id="IPR016163">
    <property type="entry name" value="Ald_DH_C"/>
</dbReference>
<protein>
    <submittedName>
        <fullName evidence="5">Phenylacetaldehyde dehydrogenase</fullName>
        <ecNumber evidence="5">1.2.1.39</ecNumber>
    </submittedName>
</protein>
<organism evidence="5 6">
    <name type="scientific">Methanolapillus ohkumae</name>
    <dbReference type="NCBI Taxonomy" id="3028298"/>
    <lineage>
        <taxon>Archaea</taxon>
        <taxon>Methanobacteriati</taxon>
        <taxon>Methanobacteriota</taxon>
        <taxon>Stenosarchaea group</taxon>
        <taxon>Methanomicrobia</taxon>
        <taxon>Methanosarcinales</taxon>
        <taxon>Methanosarcinaceae</taxon>
        <taxon>Methanolapillus</taxon>
    </lineage>
</organism>
<dbReference type="EMBL" id="CP131061">
    <property type="protein sequence ID" value="WNY27076.1"/>
    <property type="molecule type" value="Genomic_DNA"/>
</dbReference>
<dbReference type="Gene3D" id="3.40.309.10">
    <property type="entry name" value="Aldehyde Dehydrogenase, Chain A, domain 2"/>
    <property type="match status" value="1"/>
</dbReference>
<evidence type="ECO:0000259" key="4">
    <source>
        <dbReference type="Pfam" id="PF00171"/>
    </source>
</evidence>
<accession>A0AA96VEV9</accession>
<evidence type="ECO:0000256" key="2">
    <source>
        <dbReference type="ARBA" id="ARBA00011881"/>
    </source>
</evidence>
<dbReference type="EC" id="1.2.1.39" evidence="5"/>
<sequence length="497" mass="53897">MMFISGQMRFPNLAEKLYSKDVFNPATGELVGTVFLADEKTVFDAISSSALAFESWSKKSAQERGLILLQISTALKSEKQKEELAVLLTKEQGKPLFESRREIEGVTEVIDYFAGLYSSFHSDFYENTNGYAFTIKQPLGVCAAILPWNLPALIFSWKVIPALLCGNAVVVKPSTTCPLTVLKLAEIFYELGLPSGVLNVIPANGELAAGVFAKSPQICKISFTGSIDAGKSVRRQIADGLGVSNSLGDSGGSIGSAGKRLTLELGGSDAMIICDDVNIQTCAAEAVRARFFNCGQACVSPKRIFVFESIFDDFKDQVLREVSKIKVGNGLDKNTTLGPICDKTQWESILSILRFVPQESVLAGGKVPQLTGNLKGGFFIEPTVVSDISNDSVLLTEEIFGPIMVLVPVKDLDEAVLRANDTKFGLGASVWTNDLKRVQKAVQELKAGVVWVNQHSRVLPSLPFGGVKESGLGRENGYRVLEDYLETKTVVIKNTML</sequence>
<dbReference type="RefSeq" id="WP_338097058.1">
    <property type="nucleotide sequence ID" value="NZ_CP131061.1"/>
</dbReference>
<evidence type="ECO:0000256" key="3">
    <source>
        <dbReference type="ARBA" id="ARBA00023002"/>
    </source>
</evidence>
<feature type="domain" description="Aldehyde dehydrogenase" evidence="4">
    <location>
        <begin position="20"/>
        <end position="490"/>
    </location>
</feature>
<gene>
    <name evidence="5" type="primary">styD</name>
    <name evidence="5" type="ORF">MsAm2_08620</name>
</gene>
<reference evidence="5 6" key="1">
    <citation type="submission" date="2023-07" db="EMBL/GenBank/DDBJ databases">
        <title>Closed genome sequence of Methanosarcinaceae archaeon Am2.</title>
        <authorList>
            <person name="Poehlein A."/>
            <person name="Protasov E."/>
            <person name="Platt K."/>
            <person name="Reeh H."/>
            <person name="Daniel R."/>
            <person name="Brune A."/>
        </authorList>
    </citation>
    <scope>NUCLEOTIDE SEQUENCE [LARGE SCALE GENOMIC DNA]</scope>
    <source>
        <strain evidence="5 6">Am2</strain>
    </source>
</reference>
<dbReference type="FunFam" id="3.40.605.10:FF:000026">
    <property type="entry name" value="Aldehyde dehydrogenase, putative"/>
    <property type="match status" value="1"/>
</dbReference>
<dbReference type="AlphaFoldDB" id="A0AA96VEV9"/>
<dbReference type="InterPro" id="IPR016161">
    <property type="entry name" value="Ald_DH/histidinol_DH"/>
</dbReference>
<dbReference type="InterPro" id="IPR016162">
    <property type="entry name" value="Ald_DH_N"/>
</dbReference>
<name>A0AA96VEV9_9EURY</name>
<dbReference type="GO" id="GO:0008957">
    <property type="term" value="F:phenylacetaldehyde dehydrogenase (NAD+) activity"/>
    <property type="evidence" value="ECO:0007669"/>
    <property type="project" value="UniProtKB-EC"/>
</dbReference>
<dbReference type="PANTHER" id="PTHR11699">
    <property type="entry name" value="ALDEHYDE DEHYDROGENASE-RELATED"/>
    <property type="match status" value="1"/>
</dbReference>
<dbReference type="CDD" id="cd07078">
    <property type="entry name" value="ALDH"/>
    <property type="match status" value="1"/>
</dbReference>
<keyword evidence="6" id="KW-1185">Reference proteome</keyword>
<evidence type="ECO:0000256" key="1">
    <source>
        <dbReference type="ARBA" id="ARBA00009986"/>
    </source>
</evidence>
<dbReference type="Proteomes" id="UP001304970">
    <property type="component" value="Chromosome"/>
</dbReference>
<proteinExistence type="inferred from homology"/>
<evidence type="ECO:0000313" key="5">
    <source>
        <dbReference type="EMBL" id="WNY27076.1"/>
    </source>
</evidence>
<dbReference type="FunFam" id="3.40.605.10:FF:000007">
    <property type="entry name" value="NAD/NADP-dependent betaine aldehyde dehydrogenase"/>
    <property type="match status" value="1"/>
</dbReference>
<comment type="similarity">
    <text evidence="1">Belongs to the aldehyde dehydrogenase family.</text>
</comment>
<dbReference type="Gene3D" id="3.40.605.10">
    <property type="entry name" value="Aldehyde Dehydrogenase, Chain A, domain 1"/>
    <property type="match status" value="1"/>
</dbReference>
<dbReference type="InterPro" id="IPR015590">
    <property type="entry name" value="Aldehyde_DH_dom"/>
</dbReference>
<evidence type="ECO:0000313" key="6">
    <source>
        <dbReference type="Proteomes" id="UP001304970"/>
    </source>
</evidence>
<dbReference type="SUPFAM" id="SSF53720">
    <property type="entry name" value="ALDH-like"/>
    <property type="match status" value="1"/>
</dbReference>